<feature type="compositionally biased region" description="Acidic residues" evidence="1">
    <location>
        <begin position="42"/>
        <end position="52"/>
    </location>
</feature>
<dbReference type="InterPro" id="IPR013783">
    <property type="entry name" value="Ig-like_fold"/>
</dbReference>
<sequence>MFILRLPHSALALSLITFLALPLFAQATTVTPTEHHGTWENKDEDGDGVPDELDDYPFDKYKSQYALVTEEEFNNNQDVANHVQQIPSRISGVVQQVNDLDFYQIKLEAGKSVTFLLSSPSHDFSPGMAVLDSEGLAILAWAPNYQSVGKYKRAIQVKPRTSGVYYLVINDKLFRGRPDFNYKIAAFFDNDVDAIDDAIEPAFGFEAYSQDTDNDGIYDGEEFYVFQSDNLMLHDVDGDGLPNWLDDDTDADGIKDGLEGATDLDNDGLAAFADLDADGNSVLDAMEVGKDSQSPLNFDGDALADFIDLDDDDDLILDINDIEPHSRVRSAAYPSENYKEIRTIYYLHDGQTPIKDVLIANKKHRILGDGLSDGLLVFARKSGEPINMPVKVNQDASVDFILPEDATQMYFVASNLISANGIDILYRNENIPIILEQTTLRTKPGSEILLRGSRFNEQTKVVFLGQEITPRSINPSELIFDIPNSAVSGELYVKNTYGKSNTLNVQVGSSVLLKIASDVSLNASTLSALSMGSDNEDPLFFSVQKELLLPVSNKGYDQILVFLGDQQILNAVYYGQSEITVDYATTAVSRAWQFGGIKSTTFIPDYQSFFVQTQSLPEVKQLEEYIRSHITQPETFNQPPFFQRVAAAGDAVNKLLNTL</sequence>
<proteinExistence type="predicted"/>
<feature type="signal peptide" evidence="2">
    <location>
        <begin position="1"/>
        <end position="27"/>
    </location>
</feature>
<dbReference type="EMBL" id="AXZL01000054">
    <property type="protein sequence ID" value="ESE42227.1"/>
    <property type="molecule type" value="Genomic_DNA"/>
</dbReference>
<dbReference type="SUPFAM" id="SSF89260">
    <property type="entry name" value="Collagen-binding domain"/>
    <property type="match status" value="1"/>
</dbReference>
<keyword evidence="4" id="KW-1185">Reference proteome</keyword>
<organism evidence="3 4">
    <name type="scientific">Shewanella decolorationis S12</name>
    <dbReference type="NCBI Taxonomy" id="1353536"/>
    <lineage>
        <taxon>Bacteria</taxon>
        <taxon>Pseudomonadati</taxon>
        <taxon>Pseudomonadota</taxon>
        <taxon>Gammaproteobacteria</taxon>
        <taxon>Alteromonadales</taxon>
        <taxon>Shewanellaceae</taxon>
        <taxon>Shewanella</taxon>
    </lineage>
</organism>
<keyword evidence="2" id="KW-0732">Signal</keyword>
<feature type="chain" id="PRO_5045116436" evidence="2">
    <location>
        <begin position="28"/>
        <end position="659"/>
    </location>
</feature>
<protein>
    <submittedName>
        <fullName evidence="3">Cell surface receptor IPT/TIG domain-containing protein</fullName>
    </submittedName>
</protein>
<dbReference type="Gene3D" id="2.60.120.380">
    <property type="match status" value="1"/>
</dbReference>
<dbReference type="Gene3D" id="4.10.1080.10">
    <property type="entry name" value="TSP type-3 repeat"/>
    <property type="match status" value="1"/>
</dbReference>
<gene>
    <name evidence="3" type="ORF">SHD_1142</name>
</gene>
<comment type="caution">
    <text evidence="3">The sequence shown here is derived from an EMBL/GenBank/DDBJ whole genome shotgun (WGS) entry which is preliminary data.</text>
</comment>
<keyword evidence="3" id="KW-0675">Receptor</keyword>
<accession>A0ABP2Z5Q3</accession>
<evidence type="ECO:0000256" key="2">
    <source>
        <dbReference type="SAM" id="SignalP"/>
    </source>
</evidence>
<name>A0ABP2Z5Q3_9GAMM</name>
<dbReference type="Gene3D" id="2.60.40.10">
    <property type="entry name" value="Immunoglobulins"/>
    <property type="match status" value="1"/>
</dbReference>
<dbReference type="Proteomes" id="UP000017548">
    <property type="component" value="Unassembled WGS sequence"/>
</dbReference>
<evidence type="ECO:0000313" key="3">
    <source>
        <dbReference type="EMBL" id="ESE42227.1"/>
    </source>
</evidence>
<evidence type="ECO:0000313" key="4">
    <source>
        <dbReference type="Proteomes" id="UP000017548"/>
    </source>
</evidence>
<evidence type="ECO:0000256" key="1">
    <source>
        <dbReference type="SAM" id="MobiDB-lite"/>
    </source>
</evidence>
<dbReference type="InterPro" id="IPR028974">
    <property type="entry name" value="TSP_type-3_rpt"/>
</dbReference>
<reference evidence="3 4" key="1">
    <citation type="journal article" date="2013" name="Genome Announc.">
        <title>Draft Genome Sequence of Shewanella decolorationis S12, a Dye-Degrading Bacterium Isolated from a Wastewater Treatment Plant.</title>
        <authorList>
            <person name="Xu M."/>
            <person name="Fang Y."/>
            <person name="Liu J."/>
            <person name="Chen X."/>
            <person name="Sun G."/>
            <person name="Guo J."/>
            <person name="Hua Z."/>
            <person name="Tu Q."/>
            <person name="Wu L."/>
            <person name="Zhou J."/>
            <person name="Liu X."/>
        </authorList>
    </citation>
    <scope>NUCLEOTIDE SEQUENCE [LARGE SCALE GENOMIC DNA]</scope>
    <source>
        <strain evidence="3 4">S12</strain>
    </source>
</reference>
<feature type="region of interest" description="Disordered" evidence="1">
    <location>
        <begin position="32"/>
        <end position="52"/>
    </location>
</feature>